<gene>
    <name evidence="2" type="ORF">LPQ35_01615</name>
</gene>
<dbReference type="GeneID" id="90448342"/>
<accession>A0ABZ3H3E9</accession>
<dbReference type="InterPro" id="IPR029467">
    <property type="entry name" value="Cyt_c7-like"/>
</dbReference>
<dbReference type="EMBL" id="CP087714">
    <property type="protein sequence ID" value="XAT64090.1"/>
    <property type="molecule type" value="Genomic_DNA"/>
</dbReference>
<dbReference type="Gene3D" id="3.90.10.10">
    <property type="entry name" value="Cytochrome C3"/>
    <property type="match status" value="1"/>
</dbReference>
<evidence type="ECO:0000313" key="2">
    <source>
        <dbReference type="EMBL" id="XAT64090.1"/>
    </source>
</evidence>
<sequence length="211" mass="23616">MRRKFTGLSIKLMLIAVIFLAALPASAHAEDLLSKYNGLMANWHKAKICMPCHINTLPLTQLDEFSKCTPCHNPKLDMRDPQQVEKLHTVNICIKCHVGSTYNSKNLGLKVHEPHKKIQCSKCHGSEAPFSVPSAKLCNECHGSNPHSVHSKILNDVCTYCHSENIKDYFPAAKEVISAAPQPTPTEEKEPESPKITSISDLIFWILNLFF</sequence>
<organism evidence="2 3">
    <name type="scientific">Geoglobus acetivorans</name>
    <dbReference type="NCBI Taxonomy" id="565033"/>
    <lineage>
        <taxon>Archaea</taxon>
        <taxon>Methanobacteriati</taxon>
        <taxon>Methanobacteriota</taxon>
        <taxon>Archaeoglobi</taxon>
        <taxon>Archaeoglobales</taxon>
        <taxon>Archaeoglobaceae</taxon>
        <taxon>Geoglobus</taxon>
    </lineage>
</organism>
<proteinExistence type="predicted"/>
<feature type="domain" description="Cytochrome c7-like" evidence="1">
    <location>
        <begin position="89"/>
        <end position="142"/>
    </location>
</feature>
<dbReference type="Proteomes" id="UP001492541">
    <property type="component" value="Chromosome"/>
</dbReference>
<dbReference type="RefSeq" id="WP_193806485.1">
    <property type="nucleotide sequence ID" value="NZ_CP087714.1"/>
</dbReference>
<keyword evidence="3" id="KW-1185">Reference proteome</keyword>
<dbReference type="SUPFAM" id="SSF48695">
    <property type="entry name" value="Multiheme cytochromes"/>
    <property type="match status" value="1"/>
</dbReference>
<reference evidence="2 3" key="1">
    <citation type="submission" date="2021-11" db="EMBL/GenBank/DDBJ databases">
        <title>Whole genome of Geoglobus acetivorans.</title>
        <authorList>
            <person name="Liu D."/>
        </authorList>
    </citation>
    <scope>NUCLEOTIDE SEQUENCE [LARGE SCALE GENOMIC DNA]</scope>
    <source>
        <strain evidence="2 3">SBH6</strain>
    </source>
</reference>
<evidence type="ECO:0000313" key="3">
    <source>
        <dbReference type="Proteomes" id="UP001492541"/>
    </source>
</evidence>
<dbReference type="InterPro" id="IPR036280">
    <property type="entry name" value="Multihaem_cyt_sf"/>
</dbReference>
<dbReference type="Pfam" id="PF14522">
    <property type="entry name" value="Cytochrome_C7"/>
    <property type="match status" value="1"/>
</dbReference>
<name>A0ABZ3H3E9_GEOAI</name>
<evidence type="ECO:0000259" key="1">
    <source>
        <dbReference type="Pfam" id="PF14522"/>
    </source>
</evidence>
<protein>
    <recommendedName>
        <fullName evidence="1">Cytochrome c7-like domain-containing protein</fullName>
    </recommendedName>
</protein>